<proteinExistence type="predicted"/>
<dbReference type="KEGG" id="ntd:EGO55_18295"/>
<sequence>MDQVTGAVPIACTLDRGGLEARMTWIADLNTRALKAARRGDLQLELDYAPAALADVRQMMAQEQQCCAFLSFDIAERENMVTLAITAPEGARDAAEQLFASFQEKAGQSAACGCASGCGA</sequence>
<evidence type="ECO:0000313" key="2">
    <source>
        <dbReference type="Proteomes" id="UP000016568"/>
    </source>
</evidence>
<dbReference type="OrthoDB" id="8421706at2"/>
<protein>
    <submittedName>
        <fullName evidence="1">Uncharacterized protein</fullName>
    </submittedName>
</protein>
<dbReference type="RefSeq" id="WP_021690683.1">
    <property type="nucleotide sequence ID" value="NZ_BASZ01000006.1"/>
</dbReference>
<dbReference type="Proteomes" id="UP000016568">
    <property type="component" value="Unassembled WGS sequence"/>
</dbReference>
<comment type="caution">
    <text evidence="1">The sequence shown here is derived from an EMBL/GenBank/DDBJ whole genome shotgun (WGS) entry which is preliminary data.</text>
</comment>
<gene>
    <name evidence="1" type="ORF">NT2_06_02180</name>
</gene>
<name>U3A4V4_9SPHN</name>
<evidence type="ECO:0000313" key="1">
    <source>
        <dbReference type="EMBL" id="GAD49778.1"/>
    </source>
</evidence>
<dbReference type="eggNOG" id="ENOG5033TUD">
    <property type="taxonomic scope" value="Bacteria"/>
</dbReference>
<dbReference type="EMBL" id="BASZ01000006">
    <property type="protein sequence ID" value="GAD49778.1"/>
    <property type="molecule type" value="Genomic_DNA"/>
</dbReference>
<dbReference type="AlphaFoldDB" id="U3A4V4"/>
<reference evidence="1 2" key="1">
    <citation type="submission" date="2013-09" db="EMBL/GenBank/DDBJ databases">
        <title>Whole genome shotgun sequence of Novosphingobium tardaugens NBRC 16725.</title>
        <authorList>
            <person name="Isaki S."/>
            <person name="Hosoyama A."/>
            <person name="Tsuchikane K."/>
            <person name="Katsumata H."/>
            <person name="Ando Y."/>
            <person name="Yamazaki S."/>
            <person name="Fujita N."/>
        </authorList>
    </citation>
    <scope>NUCLEOTIDE SEQUENCE [LARGE SCALE GENOMIC DNA]</scope>
    <source>
        <strain evidence="1 2">NBRC 16725</strain>
    </source>
</reference>
<keyword evidence="2" id="KW-1185">Reference proteome</keyword>
<organism evidence="1 2">
    <name type="scientific">Caenibius tardaugens NBRC 16725</name>
    <dbReference type="NCBI Taxonomy" id="1219035"/>
    <lineage>
        <taxon>Bacteria</taxon>
        <taxon>Pseudomonadati</taxon>
        <taxon>Pseudomonadota</taxon>
        <taxon>Alphaproteobacteria</taxon>
        <taxon>Sphingomonadales</taxon>
        <taxon>Erythrobacteraceae</taxon>
        <taxon>Caenibius</taxon>
    </lineage>
</organism>
<accession>U3A4V4</accession>